<dbReference type="CDD" id="cd01164">
    <property type="entry name" value="FruK_PfkB_like"/>
    <property type="match status" value="1"/>
</dbReference>
<evidence type="ECO:0000256" key="2">
    <source>
        <dbReference type="ARBA" id="ARBA00022679"/>
    </source>
</evidence>
<comment type="function">
    <text evidence="8">Catalyzes the ATP-dependent phosphorylation of fructose-l-phosphate to fructose-l,6-bisphosphate.</text>
</comment>
<keyword evidence="7" id="KW-0423">Lactose metabolism</keyword>
<dbReference type="PIRSF" id="PIRSF000535">
    <property type="entry name" value="1PFK/6PFK/LacC"/>
    <property type="match status" value="1"/>
</dbReference>
<keyword evidence="5 7" id="KW-0067">ATP-binding</keyword>
<evidence type="ECO:0000256" key="8">
    <source>
        <dbReference type="RuleBase" id="RU369061"/>
    </source>
</evidence>
<dbReference type="InterPro" id="IPR017583">
    <property type="entry name" value="Tagatose/fructose_Pkinase"/>
</dbReference>
<dbReference type="Gene3D" id="3.40.1190.20">
    <property type="match status" value="1"/>
</dbReference>
<dbReference type="PANTHER" id="PTHR46566:SF5">
    <property type="entry name" value="1-PHOSPHOFRUCTOKINASE"/>
    <property type="match status" value="1"/>
</dbReference>
<reference evidence="10 11" key="1">
    <citation type="submission" date="2023-03" db="EMBL/GenBank/DDBJ databases">
        <authorList>
            <person name="Shen W."/>
            <person name="Cai J."/>
        </authorList>
    </citation>
    <scope>NUCLEOTIDE SEQUENCE [LARGE SCALE GENOMIC DNA]</scope>
    <source>
        <strain evidence="10 11">B101</strain>
    </source>
</reference>
<dbReference type="GO" id="GO:0008662">
    <property type="term" value="F:1-phosphofructokinase activity"/>
    <property type="evidence" value="ECO:0007669"/>
    <property type="project" value="UniProtKB-EC"/>
</dbReference>
<dbReference type="PROSITE" id="PS00583">
    <property type="entry name" value="PFKB_KINASES_1"/>
    <property type="match status" value="1"/>
</dbReference>
<comment type="catalytic activity">
    <reaction evidence="7">
        <text>D-tagatofuranose 6-phosphate + ATP = D-tagatofuranose 1,6-bisphosphate + ADP + H(+)</text>
        <dbReference type="Rhea" id="RHEA:12420"/>
        <dbReference type="ChEBI" id="CHEBI:15378"/>
        <dbReference type="ChEBI" id="CHEBI:30616"/>
        <dbReference type="ChEBI" id="CHEBI:58694"/>
        <dbReference type="ChEBI" id="CHEBI:58695"/>
        <dbReference type="ChEBI" id="CHEBI:456216"/>
        <dbReference type="EC" id="2.7.1.144"/>
    </reaction>
</comment>
<gene>
    <name evidence="10" type="primary">pfkB</name>
    <name evidence="10" type="ORF">P7H59_09815</name>
</gene>
<keyword evidence="11" id="KW-1185">Reference proteome</keyword>
<comment type="catalytic activity">
    <reaction evidence="6 8">
        <text>beta-D-fructose 1-phosphate + ATP = beta-D-fructose 1,6-bisphosphate + ADP + H(+)</text>
        <dbReference type="Rhea" id="RHEA:14213"/>
        <dbReference type="ChEBI" id="CHEBI:15378"/>
        <dbReference type="ChEBI" id="CHEBI:30616"/>
        <dbReference type="ChEBI" id="CHEBI:32966"/>
        <dbReference type="ChEBI" id="CHEBI:138881"/>
        <dbReference type="ChEBI" id="CHEBI:456216"/>
        <dbReference type="EC" id="2.7.1.56"/>
    </reaction>
</comment>
<organism evidence="10 11">
    <name type="scientific">Enterococcus viikkiensis</name>
    <dbReference type="NCBI Taxonomy" id="930854"/>
    <lineage>
        <taxon>Bacteria</taxon>
        <taxon>Bacillati</taxon>
        <taxon>Bacillota</taxon>
        <taxon>Bacilli</taxon>
        <taxon>Lactobacillales</taxon>
        <taxon>Enterococcaceae</taxon>
        <taxon>Enterococcus</taxon>
    </lineage>
</organism>
<dbReference type="InterPro" id="IPR029056">
    <property type="entry name" value="Ribokinase-like"/>
</dbReference>
<name>A0ABU3FRX2_9ENTE</name>
<comment type="caution">
    <text evidence="10">The sequence shown here is derived from an EMBL/GenBank/DDBJ whole genome shotgun (WGS) entry which is preliminary data.</text>
</comment>
<comment type="similarity">
    <text evidence="1">Belongs to the carbohydrate kinase pfkB family.</text>
</comment>
<dbReference type="NCBIfam" id="TIGR03168">
    <property type="entry name" value="1-PFK"/>
    <property type="match status" value="1"/>
</dbReference>
<evidence type="ECO:0000313" key="10">
    <source>
        <dbReference type="EMBL" id="MDT2828737.1"/>
    </source>
</evidence>
<evidence type="ECO:0000256" key="5">
    <source>
        <dbReference type="ARBA" id="ARBA00022840"/>
    </source>
</evidence>
<dbReference type="PANTHER" id="PTHR46566">
    <property type="entry name" value="1-PHOSPHOFRUCTOKINASE-RELATED"/>
    <property type="match status" value="1"/>
</dbReference>
<dbReference type="RefSeq" id="WP_137613403.1">
    <property type="nucleotide sequence ID" value="NZ_BJDW01000005.1"/>
</dbReference>
<evidence type="ECO:0000256" key="4">
    <source>
        <dbReference type="ARBA" id="ARBA00022777"/>
    </source>
</evidence>
<comment type="pathway">
    <text evidence="7">Carbohydrate metabolism; D-tagatose 6-phosphate degradation; D-glyceraldehyde 3-phosphate and glycerone phosphate from D-tagatose 6-phosphate: step 1/2.</text>
</comment>
<dbReference type="InterPro" id="IPR011611">
    <property type="entry name" value="PfkB_dom"/>
</dbReference>
<comment type="similarity">
    <text evidence="7">Belongs to the carbohydrate kinase PfkB family. LacC subfamily.</text>
</comment>
<evidence type="ECO:0000256" key="7">
    <source>
        <dbReference type="PIRNR" id="PIRNR000535"/>
    </source>
</evidence>
<keyword evidence="4 8" id="KW-0418">Kinase</keyword>
<proteinExistence type="inferred from homology"/>
<sequence length="312" mass="33772">MIVTVTMNPSIDISYPLDTLMLDTVNRTDRVTKTAGGKGLNVTRVIHDLGGDVLATGVLGGFHGAFIAEQLRQAGIKQEFTAIKEETRDSIAILHEGNQTEILEAGPTVSEEEVTLFLEKFRELIQKAAVVTLSGSLAKGFPSNFYQQLIEIAKTQNAKVLLDTSGESLKQVLKGKAKPYLIKPNLEELEGLLGKTFSLQDLSAIKDALLEPIFSGIEWIVVSLGKAGALAKHQESFYRIEIPTIEVVNPVGSGDATIAGFAYALAEGLKTEEQLKLCMATGMANAQERRTGHVDPAKVQTHFAKIAVKKIE</sequence>
<dbReference type="Proteomes" id="UP001265301">
    <property type="component" value="Unassembled WGS sequence"/>
</dbReference>
<keyword evidence="2 7" id="KW-0808">Transferase</keyword>
<evidence type="ECO:0000256" key="3">
    <source>
        <dbReference type="ARBA" id="ARBA00022741"/>
    </source>
</evidence>
<evidence type="ECO:0000256" key="1">
    <source>
        <dbReference type="ARBA" id="ARBA00005380"/>
    </source>
</evidence>
<dbReference type="InterPro" id="IPR002173">
    <property type="entry name" value="Carboh/pur_kinase_PfkB_CS"/>
</dbReference>
<dbReference type="NCBIfam" id="TIGR03828">
    <property type="entry name" value="pfkB"/>
    <property type="match status" value="1"/>
</dbReference>
<dbReference type="InterPro" id="IPR022463">
    <property type="entry name" value="1-PFruKinase"/>
</dbReference>
<feature type="domain" description="Carbohydrate kinase PfkB" evidence="9">
    <location>
        <begin position="9"/>
        <end position="294"/>
    </location>
</feature>
<evidence type="ECO:0000313" key="11">
    <source>
        <dbReference type="Proteomes" id="UP001265301"/>
    </source>
</evidence>
<dbReference type="SUPFAM" id="SSF53613">
    <property type="entry name" value="Ribokinase-like"/>
    <property type="match status" value="1"/>
</dbReference>
<protein>
    <recommendedName>
        <fullName evidence="7">Tagatose-6-phosphate kinase</fullName>
        <ecNumber evidence="7">2.7.1.144</ecNumber>
    </recommendedName>
</protein>
<accession>A0ABU3FRX2</accession>
<dbReference type="PROSITE" id="PS00584">
    <property type="entry name" value="PFKB_KINASES_2"/>
    <property type="match status" value="1"/>
</dbReference>
<keyword evidence="3 7" id="KW-0547">Nucleotide-binding</keyword>
<dbReference type="EC" id="2.7.1.144" evidence="7"/>
<dbReference type="Pfam" id="PF00294">
    <property type="entry name" value="PfkB"/>
    <property type="match status" value="1"/>
</dbReference>
<evidence type="ECO:0000256" key="6">
    <source>
        <dbReference type="ARBA" id="ARBA00047745"/>
    </source>
</evidence>
<dbReference type="EMBL" id="JARQBN010000019">
    <property type="protein sequence ID" value="MDT2828737.1"/>
    <property type="molecule type" value="Genomic_DNA"/>
</dbReference>
<evidence type="ECO:0000259" key="9">
    <source>
        <dbReference type="Pfam" id="PF00294"/>
    </source>
</evidence>